<evidence type="ECO:0000256" key="2">
    <source>
        <dbReference type="ARBA" id="ARBA00012438"/>
    </source>
</evidence>
<keyword evidence="6" id="KW-0902">Two-component regulatory system</keyword>
<evidence type="ECO:0000256" key="6">
    <source>
        <dbReference type="ARBA" id="ARBA00023012"/>
    </source>
</evidence>
<dbReference type="SMART" id="SM00387">
    <property type="entry name" value="HATPase_c"/>
    <property type="match status" value="1"/>
</dbReference>
<dbReference type="GO" id="GO:0009927">
    <property type="term" value="F:histidine phosphotransfer kinase activity"/>
    <property type="evidence" value="ECO:0007669"/>
    <property type="project" value="TreeGrafter"/>
</dbReference>
<dbReference type="SMART" id="SM00388">
    <property type="entry name" value="HisKA"/>
    <property type="match status" value="1"/>
</dbReference>
<dbReference type="Gene3D" id="3.30.565.10">
    <property type="entry name" value="Histidine kinase-like ATPase, C-terminal domain"/>
    <property type="match status" value="1"/>
</dbReference>
<evidence type="ECO:0000256" key="4">
    <source>
        <dbReference type="ARBA" id="ARBA00022679"/>
    </source>
</evidence>
<keyword evidence="4 8" id="KW-0808">Transferase</keyword>
<dbReference type="PRINTS" id="PR00344">
    <property type="entry name" value="BCTRLSENSOR"/>
</dbReference>
<gene>
    <name evidence="8" type="primary">yycG</name>
    <name evidence="8" type="ORF">SPMU_00980</name>
</gene>
<dbReference type="Pfam" id="PF02518">
    <property type="entry name" value="HATPase_c"/>
    <property type="match status" value="1"/>
</dbReference>
<evidence type="ECO:0000256" key="3">
    <source>
        <dbReference type="ARBA" id="ARBA00022553"/>
    </source>
</evidence>
<dbReference type="InterPro" id="IPR036097">
    <property type="entry name" value="HisK_dim/P_sf"/>
</dbReference>
<dbReference type="SUPFAM" id="SSF55874">
    <property type="entry name" value="ATPase domain of HSP90 chaperone/DNA topoisomerase II/histidine kinase"/>
    <property type="match status" value="1"/>
</dbReference>
<dbReference type="CDD" id="cd00082">
    <property type="entry name" value="HisKA"/>
    <property type="match status" value="1"/>
</dbReference>
<reference evidence="8 9" key="1">
    <citation type="submission" date="2017-03" db="EMBL/GenBank/DDBJ databases">
        <title>Genome sequence of Sphingomonas mucosissima DSM 17494.</title>
        <authorList>
            <person name="Poehlein A."/>
            <person name="Wuebbeler J.H."/>
            <person name="Steinbuechel A."/>
            <person name="Daniel R."/>
        </authorList>
    </citation>
    <scope>NUCLEOTIDE SEQUENCE [LARGE SCALE GENOMIC DNA]</scope>
    <source>
        <strain evidence="8 9">DSM 17494</strain>
    </source>
</reference>
<dbReference type="PANTHER" id="PTHR43047:SF72">
    <property type="entry name" value="OSMOSENSING HISTIDINE PROTEIN KINASE SLN1"/>
    <property type="match status" value="1"/>
</dbReference>
<dbReference type="Proteomes" id="UP000197783">
    <property type="component" value="Unassembled WGS sequence"/>
</dbReference>
<keyword evidence="3" id="KW-0597">Phosphoprotein</keyword>
<dbReference type="InterPro" id="IPR005467">
    <property type="entry name" value="His_kinase_dom"/>
</dbReference>
<evidence type="ECO:0000259" key="7">
    <source>
        <dbReference type="PROSITE" id="PS50109"/>
    </source>
</evidence>
<sequence length="428" mass="46592">MTLPEAVAAEPQTAVSTAELRVSVAWTLACGTRPTYFATSHVVDDLHLVWATANGQPNLEFLSYATSALEKLIGGGEAAQAGRNSSARLRTLIDSLPFPIIFVDASSTEVFVNEPASLLLDIPASAPEEKEVAKGLAKLMAETSPEVRNSQLNTQAGAAVVFELDSNGRRYCVESHWVSEPHLTGRLWLFRDVTDEHHAARMKNELVSTVSHELRTPLTSIVGALGLMQSGATGQLPAKAERLVGVARRNSERLIQIINDLLDIDKLTAGKLDFNFENSDLARIVALAAEQNEAYAEKFDVRIRVEIPEAPVLASVDEGRIFQTMANLLSNSAKFSPAGSEVIVRLEARADFARISVIDQGRGLSEEFKDRLFTRFSQDRQHTVSEQSGTGLGLAITKGIVDAHGGRIYLDRSVNIGATFHVELPLRR</sequence>
<dbReference type="EMBL" id="NBBJ01000001">
    <property type="protein sequence ID" value="OWK31780.1"/>
    <property type="molecule type" value="Genomic_DNA"/>
</dbReference>
<dbReference type="AlphaFoldDB" id="A0A245ZPW5"/>
<evidence type="ECO:0000313" key="9">
    <source>
        <dbReference type="Proteomes" id="UP000197783"/>
    </source>
</evidence>
<protein>
    <recommendedName>
        <fullName evidence="2">histidine kinase</fullName>
        <ecNumber evidence="2">2.7.13.3</ecNumber>
    </recommendedName>
</protein>
<proteinExistence type="predicted"/>
<keyword evidence="5 8" id="KW-0418">Kinase</keyword>
<dbReference type="GO" id="GO:0005886">
    <property type="term" value="C:plasma membrane"/>
    <property type="evidence" value="ECO:0007669"/>
    <property type="project" value="TreeGrafter"/>
</dbReference>
<dbReference type="FunFam" id="1.10.287.130:FF:000001">
    <property type="entry name" value="Two-component sensor histidine kinase"/>
    <property type="match status" value="1"/>
</dbReference>
<dbReference type="RefSeq" id="WP_140418362.1">
    <property type="nucleotide sequence ID" value="NZ_NBBJ01000001.1"/>
</dbReference>
<dbReference type="OrthoDB" id="9801651at2"/>
<dbReference type="InterPro" id="IPR003661">
    <property type="entry name" value="HisK_dim/P_dom"/>
</dbReference>
<dbReference type="InterPro" id="IPR003594">
    <property type="entry name" value="HATPase_dom"/>
</dbReference>
<keyword evidence="9" id="KW-1185">Reference proteome</keyword>
<dbReference type="EC" id="2.7.13.3" evidence="2"/>
<dbReference type="PANTHER" id="PTHR43047">
    <property type="entry name" value="TWO-COMPONENT HISTIDINE PROTEIN KINASE"/>
    <property type="match status" value="1"/>
</dbReference>
<organism evidence="8 9">
    <name type="scientific">Sphingomonas mucosissima</name>
    <dbReference type="NCBI Taxonomy" id="370959"/>
    <lineage>
        <taxon>Bacteria</taxon>
        <taxon>Pseudomonadati</taxon>
        <taxon>Pseudomonadota</taxon>
        <taxon>Alphaproteobacteria</taxon>
        <taxon>Sphingomonadales</taxon>
        <taxon>Sphingomonadaceae</taxon>
        <taxon>Sphingomonas</taxon>
    </lineage>
</organism>
<dbReference type="Pfam" id="PF00512">
    <property type="entry name" value="HisKA"/>
    <property type="match status" value="1"/>
</dbReference>
<dbReference type="SUPFAM" id="SSF55785">
    <property type="entry name" value="PYP-like sensor domain (PAS domain)"/>
    <property type="match status" value="1"/>
</dbReference>
<accession>A0A245ZPW5</accession>
<dbReference type="PROSITE" id="PS50109">
    <property type="entry name" value="HIS_KIN"/>
    <property type="match status" value="1"/>
</dbReference>
<evidence type="ECO:0000313" key="8">
    <source>
        <dbReference type="EMBL" id="OWK31780.1"/>
    </source>
</evidence>
<dbReference type="InterPro" id="IPR035965">
    <property type="entry name" value="PAS-like_dom_sf"/>
</dbReference>
<evidence type="ECO:0000256" key="1">
    <source>
        <dbReference type="ARBA" id="ARBA00000085"/>
    </source>
</evidence>
<dbReference type="Gene3D" id="3.30.450.20">
    <property type="entry name" value="PAS domain"/>
    <property type="match status" value="1"/>
</dbReference>
<name>A0A245ZPW5_9SPHN</name>
<comment type="caution">
    <text evidence="8">The sequence shown here is derived from an EMBL/GenBank/DDBJ whole genome shotgun (WGS) entry which is preliminary data.</text>
</comment>
<feature type="domain" description="Histidine kinase" evidence="7">
    <location>
        <begin position="209"/>
        <end position="428"/>
    </location>
</feature>
<evidence type="ECO:0000256" key="5">
    <source>
        <dbReference type="ARBA" id="ARBA00022777"/>
    </source>
</evidence>
<dbReference type="GO" id="GO:0000155">
    <property type="term" value="F:phosphorelay sensor kinase activity"/>
    <property type="evidence" value="ECO:0007669"/>
    <property type="project" value="InterPro"/>
</dbReference>
<dbReference type="CDD" id="cd00075">
    <property type="entry name" value="HATPase"/>
    <property type="match status" value="1"/>
</dbReference>
<dbReference type="InterPro" id="IPR036890">
    <property type="entry name" value="HATPase_C_sf"/>
</dbReference>
<dbReference type="InterPro" id="IPR004358">
    <property type="entry name" value="Sig_transdc_His_kin-like_C"/>
</dbReference>
<comment type="catalytic activity">
    <reaction evidence="1">
        <text>ATP + protein L-histidine = ADP + protein N-phospho-L-histidine.</text>
        <dbReference type="EC" id="2.7.13.3"/>
    </reaction>
</comment>
<dbReference type="Gene3D" id="1.10.287.130">
    <property type="match status" value="1"/>
</dbReference>
<dbReference type="SUPFAM" id="SSF47384">
    <property type="entry name" value="Homodimeric domain of signal transducing histidine kinase"/>
    <property type="match status" value="1"/>
</dbReference>